<evidence type="ECO:0000313" key="12">
    <source>
        <dbReference type="Proteomes" id="UP000621540"/>
    </source>
</evidence>
<dbReference type="SUPFAM" id="SSF56601">
    <property type="entry name" value="beta-lactamase/transpeptidase-like"/>
    <property type="match status" value="1"/>
</dbReference>
<protein>
    <submittedName>
        <fullName evidence="11">D-alanyl-D-alanine carboxypeptidase</fullName>
    </submittedName>
</protein>
<evidence type="ECO:0000256" key="3">
    <source>
        <dbReference type="ARBA" id="ARBA00022801"/>
    </source>
</evidence>
<reference evidence="11 12" key="1">
    <citation type="submission" date="2020-08" db="EMBL/GenBank/DDBJ databases">
        <title>Genome public.</title>
        <authorList>
            <person name="Liu C."/>
            <person name="Sun Q."/>
        </authorList>
    </citation>
    <scope>NUCLEOTIDE SEQUENCE [LARGE SCALE GENOMIC DNA]</scope>
    <source>
        <strain evidence="11 12">BX0805</strain>
    </source>
</reference>
<dbReference type="EMBL" id="JACOQH010000006">
    <property type="protein sequence ID" value="MBC5754155.1"/>
    <property type="molecule type" value="Genomic_DNA"/>
</dbReference>
<dbReference type="PRINTS" id="PR00725">
    <property type="entry name" value="DADACBPTASE1"/>
</dbReference>
<accession>A0ABR7IB65</accession>
<dbReference type="Gene3D" id="3.40.710.10">
    <property type="entry name" value="DD-peptidase/beta-lactamase superfamily"/>
    <property type="match status" value="1"/>
</dbReference>
<evidence type="ECO:0000256" key="5">
    <source>
        <dbReference type="ARBA" id="ARBA00022984"/>
    </source>
</evidence>
<dbReference type="RefSeq" id="WP_022515107.1">
    <property type="nucleotide sequence ID" value="NZ_JACOQH010000006.1"/>
</dbReference>
<evidence type="ECO:0000256" key="9">
    <source>
        <dbReference type="SAM" id="SignalP"/>
    </source>
</evidence>
<feature type="signal peptide" evidence="9">
    <location>
        <begin position="1"/>
        <end position="30"/>
    </location>
</feature>
<name>A0ABR7IB65_9FIRM</name>
<gene>
    <name evidence="11" type="ORF">H8Z76_09065</name>
</gene>
<keyword evidence="11" id="KW-0645">Protease</keyword>
<sequence length="473" mass="52369">MKKIKRAACMAVAIVCAVCSITINPGKVQAADFWPEAPDVQSASAIVMEASTGTILYEKNSMDAHYPASITKIMTTLLALENGNLSDTVTFSSDAVYKTEGSGIARDVGEQMTLEQCLYAVMLESANECAYAVAEHIGGTMENFVSMMNQKAAELGCQNTHFNNPHGLQDENHYTCAYDMALIAKAAWQNEMFRIITGTPSYMIPPTNKHVDETPLQNHNCMLHPFRTAKHVYEYCVGGKTGYTEAANSTLVTYAQKDGMTLICVVMDVQSPGQWDDSRALFDYCFDNFQILNIADNETRLSGGDVDTGDFNTNEKFVNIDTNGAIVIPKTATFTDAVPTVDDSNASGNVAGRISYTYADRVVGGADIVKTGATVEPFAFGNVDAQTDTEQETETLTDTEQTKEKTFRINFRVILRILLGIVAVVAVVLLALFAFSKFQIWRRRVSIDRNNRSPYKTIKASKKWKKRRRRRRR</sequence>
<evidence type="ECO:0000256" key="2">
    <source>
        <dbReference type="ARBA" id="ARBA00022729"/>
    </source>
</evidence>
<keyword evidence="5" id="KW-0573">Peptidoglycan synthesis</keyword>
<dbReference type="InterPro" id="IPR001967">
    <property type="entry name" value="Peptidase_S11_N"/>
</dbReference>
<keyword evidence="4" id="KW-0133">Cell shape</keyword>
<evidence type="ECO:0000256" key="1">
    <source>
        <dbReference type="ARBA" id="ARBA00007164"/>
    </source>
</evidence>
<evidence type="ECO:0000256" key="4">
    <source>
        <dbReference type="ARBA" id="ARBA00022960"/>
    </source>
</evidence>
<keyword evidence="8" id="KW-0812">Transmembrane</keyword>
<dbReference type="InterPro" id="IPR018044">
    <property type="entry name" value="Peptidase_S11"/>
</dbReference>
<dbReference type="Proteomes" id="UP000621540">
    <property type="component" value="Unassembled WGS sequence"/>
</dbReference>
<feature type="chain" id="PRO_5046780791" evidence="9">
    <location>
        <begin position="31"/>
        <end position="473"/>
    </location>
</feature>
<keyword evidence="6" id="KW-0961">Cell wall biogenesis/degradation</keyword>
<organism evidence="11 12">
    <name type="scientific">Roseburia yibonii</name>
    <dbReference type="NCBI Taxonomy" id="2763063"/>
    <lineage>
        <taxon>Bacteria</taxon>
        <taxon>Bacillati</taxon>
        <taxon>Bacillota</taxon>
        <taxon>Clostridia</taxon>
        <taxon>Lachnospirales</taxon>
        <taxon>Lachnospiraceae</taxon>
        <taxon>Roseburia</taxon>
    </lineage>
</organism>
<evidence type="ECO:0000256" key="6">
    <source>
        <dbReference type="ARBA" id="ARBA00023316"/>
    </source>
</evidence>
<keyword evidence="11" id="KW-0121">Carboxypeptidase</keyword>
<comment type="similarity">
    <text evidence="1 7">Belongs to the peptidase S11 family.</text>
</comment>
<keyword evidence="12" id="KW-1185">Reference proteome</keyword>
<dbReference type="Pfam" id="PF00768">
    <property type="entry name" value="Peptidase_S11"/>
    <property type="match status" value="1"/>
</dbReference>
<dbReference type="InterPro" id="IPR012338">
    <property type="entry name" value="Beta-lactam/transpept-like"/>
</dbReference>
<feature type="transmembrane region" description="Helical" evidence="8">
    <location>
        <begin position="413"/>
        <end position="435"/>
    </location>
</feature>
<comment type="caution">
    <text evidence="11">The sequence shown here is derived from an EMBL/GenBank/DDBJ whole genome shotgun (WGS) entry which is preliminary data.</text>
</comment>
<keyword evidence="2 9" id="KW-0732">Signal</keyword>
<evidence type="ECO:0000256" key="7">
    <source>
        <dbReference type="RuleBase" id="RU004016"/>
    </source>
</evidence>
<proteinExistence type="inferred from homology"/>
<evidence type="ECO:0000256" key="8">
    <source>
        <dbReference type="SAM" id="Phobius"/>
    </source>
</evidence>
<dbReference type="PANTHER" id="PTHR21581">
    <property type="entry name" value="D-ALANYL-D-ALANINE CARBOXYPEPTIDASE"/>
    <property type="match status" value="1"/>
</dbReference>
<keyword evidence="3" id="KW-0378">Hydrolase</keyword>
<evidence type="ECO:0000313" key="11">
    <source>
        <dbReference type="EMBL" id="MBC5754155.1"/>
    </source>
</evidence>
<evidence type="ECO:0000259" key="10">
    <source>
        <dbReference type="Pfam" id="PF00768"/>
    </source>
</evidence>
<keyword evidence="8" id="KW-1133">Transmembrane helix</keyword>
<dbReference type="PANTHER" id="PTHR21581:SF33">
    <property type="entry name" value="D-ALANYL-D-ALANINE CARBOXYPEPTIDASE DACB"/>
    <property type="match status" value="1"/>
</dbReference>
<feature type="domain" description="Peptidase S11 D-alanyl-D-alanine carboxypeptidase A N-terminal" evidence="10">
    <location>
        <begin position="35"/>
        <end position="270"/>
    </location>
</feature>
<keyword evidence="8" id="KW-0472">Membrane</keyword>
<dbReference type="GO" id="GO:0004180">
    <property type="term" value="F:carboxypeptidase activity"/>
    <property type="evidence" value="ECO:0007669"/>
    <property type="project" value="UniProtKB-KW"/>
</dbReference>